<name>A0A8X8FT46_STAEP</name>
<proteinExistence type="predicted"/>
<sequence length="132" mass="15614">MIDENLNDENLDIVMSVLIDISLKAKQFRFLNQEKEKIEEILELLVRKEQIIFLGNTSASNQPYLYLIPEYYSLTKELIDKINTNFDLYTKENNNYYKVRLNDLGILVKIPIERDSFNKTEKSIYVSNELIV</sequence>
<evidence type="ECO:0000313" key="1">
    <source>
        <dbReference type="EMBL" id="MBF2230423.1"/>
    </source>
</evidence>
<reference evidence="1" key="1">
    <citation type="submission" date="2020-08" db="EMBL/GenBank/DDBJ databases">
        <title>Changes in the skin microbiome associated with squamous cell carcinoma in transplant recipients.</title>
        <authorList>
            <person name="Zaugg J."/>
            <person name="Krueger A."/>
            <person name="Lachner N."/>
        </authorList>
    </citation>
    <scope>NUCLEOTIDE SEQUENCE</scope>
    <source>
        <strain evidence="1">R5988</strain>
    </source>
</reference>
<organism evidence="1 2">
    <name type="scientific">Staphylococcus epidermidis</name>
    <dbReference type="NCBI Taxonomy" id="1282"/>
    <lineage>
        <taxon>Bacteria</taxon>
        <taxon>Bacillati</taxon>
        <taxon>Bacillota</taxon>
        <taxon>Bacilli</taxon>
        <taxon>Bacillales</taxon>
        <taxon>Staphylococcaceae</taxon>
        <taxon>Staphylococcus</taxon>
    </lineage>
</organism>
<gene>
    <name evidence="1" type="ORF">H3963_08295</name>
</gene>
<dbReference type="OrthoDB" id="2409933at2"/>
<evidence type="ECO:0000313" key="2">
    <source>
        <dbReference type="Proteomes" id="UP000648077"/>
    </source>
</evidence>
<accession>A0A8X8FT46</accession>
<protein>
    <submittedName>
        <fullName evidence="1">Uncharacterized protein</fullName>
    </submittedName>
</protein>
<dbReference type="AlphaFoldDB" id="A0A8X8FT46"/>
<comment type="caution">
    <text evidence="1">The sequence shown here is derived from an EMBL/GenBank/DDBJ whole genome shotgun (WGS) entry which is preliminary data.</text>
</comment>
<dbReference type="Proteomes" id="UP000648077">
    <property type="component" value="Unassembled WGS sequence"/>
</dbReference>
<dbReference type="EMBL" id="JACGQI010000013">
    <property type="protein sequence ID" value="MBF2230423.1"/>
    <property type="molecule type" value="Genomic_DNA"/>
</dbReference>
<dbReference type="RefSeq" id="WP_002504636.1">
    <property type="nucleotide sequence ID" value="NZ_CP064467.1"/>
</dbReference>